<keyword evidence="1" id="KW-0812">Transmembrane</keyword>
<dbReference type="EMBL" id="JAUIZM010000011">
    <property type="protein sequence ID" value="KAK1355022.1"/>
    <property type="molecule type" value="Genomic_DNA"/>
</dbReference>
<proteinExistence type="predicted"/>
<dbReference type="AlphaFoldDB" id="A0AAD8M0G0"/>
<feature type="transmembrane region" description="Helical" evidence="1">
    <location>
        <begin position="79"/>
        <end position="98"/>
    </location>
</feature>
<evidence type="ECO:0000313" key="2">
    <source>
        <dbReference type="EMBL" id="KAK1355022.1"/>
    </source>
</evidence>
<keyword evidence="1" id="KW-1133">Transmembrane helix</keyword>
<name>A0AAD8M0G0_9APIA</name>
<sequence>MDQLMSNDLDGVSRLTKDVIRHTLPLWYARTGLNELEMGILQGKLLSIWSSPVSTIYVWLLILIISLIVFSFRKLQKCIGLAQIVHFLVQLFVVMNFGGVL</sequence>
<reference evidence="2" key="1">
    <citation type="submission" date="2023-02" db="EMBL/GenBank/DDBJ databases">
        <title>Genome of toxic invasive species Heracleum sosnowskyi carries increased number of genes despite the absence of recent whole-genome duplications.</title>
        <authorList>
            <person name="Schelkunov M."/>
            <person name="Shtratnikova V."/>
            <person name="Makarenko M."/>
            <person name="Klepikova A."/>
            <person name="Omelchenko D."/>
            <person name="Novikova G."/>
            <person name="Obukhova E."/>
            <person name="Bogdanov V."/>
            <person name="Penin A."/>
            <person name="Logacheva M."/>
        </authorList>
    </citation>
    <scope>NUCLEOTIDE SEQUENCE</scope>
    <source>
        <strain evidence="2">Hsosn_3</strain>
        <tissue evidence="2">Leaf</tissue>
    </source>
</reference>
<evidence type="ECO:0000313" key="3">
    <source>
        <dbReference type="Proteomes" id="UP001237642"/>
    </source>
</evidence>
<feature type="transmembrane region" description="Helical" evidence="1">
    <location>
        <begin position="56"/>
        <end position="72"/>
    </location>
</feature>
<organism evidence="2 3">
    <name type="scientific">Heracleum sosnowskyi</name>
    <dbReference type="NCBI Taxonomy" id="360622"/>
    <lineage>
        <taxon>Eukaryota</taxon>
        <taxon>Viridiplantae</taxon>
        <taxon>Streptophyta</taxon>
        <taxon>Embryophyta</taxon>
        <taxon>Tracheophyta</taxon>
        <taxon>Spermatophyta</taxon>
        <taxon>Magnoliopsida</taxon>
        <taxon>eudicotyledons</taxon>
        <taxon>Gunneridae</taxon>
        <taxon>Pentapetalae</taxon>
        <taxon>asterids</taxon>
        <taxon>campanulids</taxon>
        <taxon>Apiales</taxon>
        <taxon>Apiaceae</taxon>
        <taxon>Apioideae</taxon>
        <taxon>apioid superclade</taxon>
        <taxon>Tordylieae</taxon>
        <taxon>Tordyliinae</taxon>
        <taxon>Heracleum</taxon>
    </lineage>
</organism>
<keyword evidence="1" id="KW-0472">Membrane</keyword>
<accession>A0AAD8M0G0</accession>
<reference evidence="2" key="2">
    <citation type="submission" date="2023-05" db="EMBL/GenBank/DDBJ databases">
        <authorList>
            <person name="Schelkunov M.I."/>
        </authorList>
    </citation>
    <scope>NUCLEOTIDE SEQUENCE</scope>
    <source>
        <strain evidence="2">Hsosn_3</strain>
        <tissue evidence="2">Leaf</tissue>
    </source>
</reference>
<dbReference type="Proteomes" id="UP001237642">
    <property type="component" value="Unassembled WGS sequence"/>
</dbReference>
<evidence type="ECO:0000256" key="1">
    <source>
        <dbReference type="SAM" id="Phobius"/>
    </source>
</evidence>
<protein>
    <submittedName>
        <fullName evidence="2">Uncharacterized protein</fullName>
    </submittedName>
</protein>
<keyword evidence="3" id="KW-1185">Reference proteome</keyword>
<comment type="caution">
    <text evidence="2">The sequence shown here is derived from an EMBL/GenBank/DDBJ whole genome shotgun (WGS) entry which is preliminary data.</text>
</comment>
<gene>
    <name evidence="2" type="ORF">POM88_048278</name>
</gene>